<feature type="region of interest" description="Disordered" evidence="1">
    <location>
        <begin position="241"/>
        <end position="260"/>
    </location>
</feature>
<feature type="region of interest" description="Disordered" evidence="1">
    <location>
        <begin position="44"/>
        <end position="65"/>
    </location>
</feature>
<comment type="caution">
    <text evidence="2">The sequence shown here is derived from an EMBL/GenBank/DDBJ whole genome shotgun (WGS) entry which is preliminary data.</text>
</comment>
<dbReference type="AlphaFoldDB" id="A0A1Q8RYA4"/>
<evidence type="ECO:0000313" key="2">
    <source>
        <dbReference type="EMBL" id="OLN92090.1"/>
    </source>
</evidence>
<sequence>MSANGSGPGYSYNLADYPSSDHWSVPHSSSRTYSVSGGSSTSYGSVSEQSFGGSSQGSYSYASGTERRNDEFHMPRIYSQSAAPSLQTAVSGFGRGIVQQEFGIPPSRTMLECEFKHWTGCQHSFRLDEVEPWIRHAENDHLRGRFPSMCVCWFCDDFYFSTQNCPDPGLNFTHRMQHIAGHMLDGYRFEQRRPDFHFLDHVYNLGEISFGTFQRATTGTSEGPSTPNVYALGWRPASPEVPTQVEVAGRNRRRHNRHHH</sequence>
<name>A0A1Q8RYA4_9PEZI</name>
<dbReference type="STRING" id="708187.A0A1Q8RYA4"/>
<feature type="compositionally biased region" description="Polar residues" evidence="1">
    <location>
        <begin position="216"/>
        <end position="228"/>
    </location>
</feature>
<accession>A0A1Q8RYA4</accession>
<dbReference type="Proteomes" id="UP000186583">
    <property type="component" value="Unassembled WGS sequence"/>
</dbReference>
<feature type="compositionally biased region" description="Low complexity" evidence="1">
    <location>
        <begin position="44"/>
        <end position="64"/>
    </location>
</feature>
<evidence type="ECO:0000313" key="3">
    <source>
        <dbReference type="Proteomes" id="UP000186583"/>
    </source>
</evidence>
<organism evidence="2 3">
    <name type="scientific">Colletotrichum chlorophyti</name>
    <dbReference type="NCBI Taxonomy" id="708187"/>
    <lineage>
        <taxon>Eukaryota</taxon>
        <taxon>Fungi</taxon>
        <taxon>Dikarya</taxon>
        <taxon>Ascomycota</taxon>
        <taxon>Pezizomycotina</taxon>
        <taxon>Sordariomycetes</taxon>
        <taxon>Hypocreomycetidae</taxon>
        <taxon>Glomerellales</taxon>
        <taxon>Glomerellaceae</taxon>
        <taxon>Colletotrichum</taxon>
    </lineage>
</organism>
<proteinExistence type="predicted"/>
<protein>
    <submittedName>
        <fullName evidence="2">Uncharacterized protein</fullName>
    </submittedName>
</protein>
<evidence type="ECO:0000256" key="1">
    <source>
        <dbReference type="SAM" id="MobiDB-lite"/>
    </source>
</evidence>
<feature type="region of interest" description="Disordered" evidence="1">
    <location>
        <begin position="216"/>
        <end position="235"/>
    </location>
</feature>
<reference evidence="2 3" key="1">
    <citation type="submission" date="2016-11" db="EMBL/GenBank/DDBJ databases">
        <title>Draft Genome Assembly of Colletotrichum chlorophyti a pathogen of herbaceous plants.</title>
        <authorList>
            <person name="Gan P."/>
            <person name="Narusaka M."/>
            <person name="Tsushima A."/>
            <person name="Narusaka Y."/>
            <person name="Takano Y."/>
            <person name="Shirasu K."/>
        </authorList>
    </citation>
    <scope>NUCLEOTIDE SEQUENCE [LARGE SCALE GENOMIC DNA]</scope>
    <source>
        <strain evidence="2 3">NTL11</strain>
    </source>
</reference>
<feature type="compositionally biased region" description="Basic residues" evidence="1">
    <location>
        <begin position="250"/>
        <end position="260"/>
    </location>
</feature>
<dbReference type="OrthoDB" id="409136at2759"/>
<dbReference type="EMBL" id="MPGH01000060">
    <property type="protein sequence ID" value="OLN92090.1"/>
    <property type="molecule type" value="Genomic_DNA"/>
</dbReference>
<keyword evidence="3" id="KW-1185">Reference proteome</keyword>
<gene>
    <name evidence="2" type="ORF">CCHL11_01560</name>
</gene>